<evidence type="ECO:0000313" key="4">
    <source>
        <dbReference type="Proteomes" id="UP000886749"/>
    </source>
</evidence>
<reference evidence="3" key="2">
    <citation type="journal article" date="2021" name="PeerJ">
        <title>Extensive microbial diversity within the chicken gut microbiome revealed by metagenomics and culture.</title>
        <authorList>
            <person name="Gilroy R."/>
            <person name="Ravi A."/>
            <person name="Getino M."/>
            <person name="Pursley I."/>
            <person name="Horton D.L."/>
            <person name="Alikhan N.F."/>
            <person name="Baker D."/>
            <person name="Gharbi K."/>
            <person name="Hall N."/>
            <person name="Watson M."/>
            <person name="Adriaenssens E.M."/>
            <person name="Foster-Nyarko E."/>
            <person name="Jarju S."/>
            <person name="Secka A."/>
            <person name="Antonio M."/>
            <person name="Oren A."/>
            <person name="Chaudhuri R.R."/>
            <person name="La Ragione R."/>
            <person name="Hildebrand F."/>
            <person name="Pallen M.J."/>
        </authorList>
    </citation>
    <scope>NUCLEOTIDE SEQUENCE</scope>
    <source>
        <strain evidence="3">CHK184-25365</strain>
    </source>
</reference>
<evidence type="ECO:0000259" key="2">
    <source>
        <dbReference type="PROSITE" id="PS50965"/>
    </source>
</evidence>
<keyword evidence="1" id="KW-1133">Transmembrane helix</keyword>
<evidence type="ECO:0000313" key="3">
    <source>
        <dbReference type="EMBL" id="HIR41761.1"/>
    </source>
</evidence>
<dbReference type="AlphaFoldDB" id="A0A9D1DD86"/>
<dbReference type="EMBL" id="DVGY01000186">
    <property type="protein sequence ID" value="HIR41761.1"/>
    <property type="molecule type" value="Genomic_DNA"/>
</dbReference>
<organism evidence="3 4">
    <name type="scientific">Candidatus Egerieicola pullicola</name>
    <dbReference type="NCBI Taxonomy" id="2840775"/>
    <lineage>
        <taxon>Bacteria</taxon>
        <taxon>Bacillati</taxon>
        <taxon>Bacillota</taxon>
        <taxon>Clostridia</taxon>
        <taxon>Eubacteriales</taxon>
        <taxon>Oscillospiraceae</taxon>
        <taxon>Oscillospiraceae incertae sedis</taxon>
        <taxon>Candidatus Egerieicola</taxon>
    </lineage>
</organism>
<keyword evidence="1" id="KW-0472">Membrane</keyword>
<proteinExistence type="predicted"/>
<gene>
    <name evidence="3" type="ORF">IAB36_08035</name>
</gene>
<feature type="domain" description="NERD" evidence="2">
    <location>
        <begin position="37"/>
        <end position="154"/>
    </location>
</feature>
<sequence length="225" mass="25618">MDQMTLILWLLAAVVVLAVVLYVVIKRKREQARNAAQGRRGEAAVARKLRSICRSKGFALLNNVYLPLYDTTTQIDHIVVGPFGILVVETKADQGEIYGSPKDENWIQVIGKARNKHYNPLKQNKTHCDNLRHNLKKKNLYVVKIESLVVYAAKNVQLYTTGNAPVVTMKQLKKFFRQPLFRENNKVNVDKVVDTINEIRVKDRRTIAAHVAGVKQMSHGQHPKK</sequence>
<comment type="caution">
    <text evidence="3">The sequence shown here is derived from an EMBL/GenBank/DDBJ whole genome shotgun (WGS) entry which is preliminary data.</text>
</comment>
<dbReference type="InterPro" id="IPR011528">
    <property type="entry name" value="NERD"/>
</dbReference>
<dbReference type="PROSITE" id="PS50965">
    <property type="entry name" value="NERD"/>
    <property type="match status" value="1"/>
</dbReference>
<dbReference type="Pfam" id="PF08378">
    <property type="entry name" value="NERD"/>
    <property type="match status" value="1"/>
</dbReference>
<name>A0A9D1DD86_9FIRM</name>
<protein>
    <submittedName>
        <fullName evidence="3">NERD domain-containing protein</fullName>
    </submittedName>
</protein>
<evidence type="ECO:0000256" key="1">
    <source>
        <dbReference type="SAM" id="Phobius"/>
    </source>
</evidence>
<feature type="transmembrane region" description="Helical" evidence="1">
    <location>
        <begin position="6"/>
        <end position="25"/>
    </location>
</feature>
<accession>A0A9D1DD86</accession>
<keyword evidence="1" id="KW-0812">Transmembrane</keyword>
<dbReference type="Proteomes" id="UP000886749">
    <property type="component" value="Unassembled WGS sequence"/>
</dbReference>
<reference evidence="3" key="1">
    <citation type="submission" date="2020-10" db="EMBL/GenBank/DDBJ databases">
        <authorList>
            <person name="Gilroy R."/>
        </authorList>
    </citation>
    <scope>NUCLEOTIDE SEQUENCE</scope>
    <source>
        <strain evidence="3">CHK184-25365</strain>
    </source>
</reference>